<evidence type="ECO:0000256" key="1">
    <source>
        <dbReference type="SAM" id="MobiDB-lite"/>
    </source>
</evidence>
<keyword evidence="3" id="KW-1185">Reference proteome</keyword>
<dbReference type="EMBL" id="CP097509">
    <property type="protein sequence ID" value="URE19019.1"/>
    <property type="molecule type" value="Genomic_DNA"/>
</dbReference>
<protein>
    <submittedName>
        <fullName evidence="2">Uncharacterized protein</fullName>
    </submittedName>
</protein>
<accession>A0A9E7GNV5</accession>
<evidence type="ECO:0000313" key="3">
    <source>
        <dbReference type="Proteomes" id="UP001055439"/>
    </source>
</evidence>
<dbReference type="AlphaFoldDB" id="A0A9E7GNV5"/>
<dbReference type="Proteomes" id="UP001055439">
    <property type="component" value="Chromosome 7"/>
</dbReference>
<proteinExistence type="predicted"/>
<organism evidence="2 3">
    <name type="scientific">Musa troglodytarum</name>
    <name type="common">fe'i banana</name>
    <dbReference type="NCBI Taxonomy" id="320322"/>
    <lineage>
        <taxon>Eukaryota</taxon>
        <taxon>Viridiplantae</taxon>
        <taxon>Streptophyta</taxon>
        <taxon>Embryophyta</taxon>
        <taxon>Tracheophyta</taxon>
        <taxon>Spermatophyta</taxon>
        <taxon>Magnoliopsida</taxon>
        <taxon>Liliopsida</taxon>
        <taxon>Zingiberales</taxon>
        <taxon>Musaceae</taxon>
        <taxon>Musa</taxon>
    </lineage>
</organism>
<name>A0A9E7GNV5_9LILI</name>
<sequence length="150" mass="16048">MIWWSPHLRVGGCTVREREKKNLPVDGEIGERPLQTPPSLSSLSGARDGLVGSGNIADEEGLGRRRHPPWDQQIRADAAEGGGEHVRVRGRARFVGVADGVGGAERTAPGRSTEAGAPAGRVACVGVGRPQLLPQVLRASHAWRTSRWLL</sequence>
<feature type="region of interest" description="Disordered" evidence="1">
    <location>
        <begin position="26"/>
        <end position="67"/>
    </location>
</feature>
<reference evidence="2" key="1">
    <citation type="submission" date="2022-05" db="EMBL/GenBank/DDBJ databases">
        <title>The Musa troglodytarum L. genome provides insights into the mechanism of non-climacteric behaviour and enrichment of carotenoids.</title>
        <authorList>
            <person name="Wang J."/>
        </authorList>
    </citation>
    <scope>NUCLEOTIDE SEQUENCE</scope>
    <source>
        <tissue evidence="2">Leaf</tissue>
    </source>
</reference>
<evidence type="ECO:0000313" key="2">
    <source>
        <dbReference type="EMBL" id="URE19019.1"/>
    </source>
</evidence>
<gene>
    <name evidence="2" type="ORF">MUK42_24089</name>
</gene>